<dbReference type="AlphaFoldDB" id="A0A7R7VSC6"/>
<proteinExistence type="predicted"/>
<accession>A0A7R7VSC6</accession>
<evidence type="ECO:0000313" key="1">
    <source>
        <dbReference type="EMBL" id="BCR89842.1"/>
    </source>
</evidence>
<dbReference type="EMBL" id="AP024420">
    <property type="protein sequence ID" value="BCR89842.1"/>
    <property type="molecule type" value="Genomic_DNA"/>
</dbReference>
<dbReference type="KEGG" id="ache:ACHE_51040A"/>
<reference evidence="1" key="1">
    <citation type="submission" date="2021-01" db="EMBL/GenBank/DDBJ databases">
        <authorList>
            <consortium name="Aspergillus chevalieri M1 genome sequencing consortium"/>
            <person name="Kazuki M."/>
            <person name="Futagami T."/>
        </authorList>
    </citation>
    <scope>NUCLEOTIDE SEQUENCE</scope>
    <source>
        <strain evidence="1">M1</strain>
    </source>
</reference>
<gene>
    <name evidence="1" type="ORF">ACHE_51040A</name>
</gene>
<protein>
    <submittedName>
        <fullName evidence="1">Uncharacterized protein</fullName>
    </submittedName>
</protein>
<evidence type="ECO:0000313" key="2">
    <source>
        <dbReference type="Proteomes" id="UP000637239"/>
    </source>
</evidence>
<reference evidence="1" key="2">
    <citation type="submission" date="2021-02" db="EMBL/GenBank/DDBJ databases">
        <title>Aspergillus chevalieri M1 genome sequence.</title>
        <authorList>
            <person name="Kadooka C."/>
            <person name="Mori K."/>
            <person name="Futagami T."/>
        </authorList>
    </citation>
    <scope>NUCLEOTIDE SEQUENCE</scope>
    <source>
        <strain evidence="1">M1</strain>
    </source>
</reference>
<organism evidence="1 2">
    <name type="scientific">Aspergillus chevalieri</name>
    <name type="common">Eurotium chevalieri</name>
    <dbReference type="NCBI Taxonomy" id="182096"/>
    <lineage>
        <taxon>Eukaryota</taxon>
        <taxon>Fungi</taxon>
        <taxon>Dikarya</taxon>
        <taxon>Ascomycota</taxon>
        <taxon>Pezizomycotina</taxon>
        <taxon>Eurotiomycetes</taxon>
        <taxon>Eurotiomycetidae</taxon>
        <taxon>Eurotiales</taxon>
        <taxon>Aspergillaceae</taxon>
        <taxon>Aspergillus</taxon>
        <taxon>Aspergillus subgen. Aspergillus</taxon>
    </lineage>
</organism>
<keyword evidence="2" id="KW-1185">Reference proteome</keyword>
<dbReference type="GeneID" id="66984200"/>
<name>A0A7R7VSC6_ASPCH</name>
<dbReference type="RefSeq" id="XP_043138364.1">
    <property type="nucleotide sequence ID" value="XM_043280823.1"/>
</dbReference>
<dbReference type="Proteomes" id="UP000637239">
    <property type="component" value="Chromosome 5"/>
</dbReference>
<sequence>MKDNLDPETELRDTDFSIPGTAATFAGLTTLDETLASFDPEQYRINGEFISLLRRCFSRYATSAEPSAVGKDFVECLRYRKPFPLLILMHWGGGGVAWGVGWADVMG</sequence>